<keyword evidence="2" id="KW-0808">Transferase</keyword>
<proteinExistence type="predicted"/>
<sequence>MTPAGDARLAGTLRALPGLFAARAYLPSMGTTVYRAAHQTETDGLFTLDVAGDAGILSLYAPLAPHEEAALAGACARAGGLAAVYLKRRPVEARHAANVEREYLSPPEPVWGEARAEVTALENGVPFLIRPGADLSVGLFTDARPARAWVREHAAHGEGRVLNTFAYTCGFGLNAALGGAAVVKNVDLSRKVLAWGQANYALSGLPAPDTDFLFGDVFGWFTRLARRGAQFDLVILDPPSFARSNAGTWRSERDYGRLMTLAAGVTAPGGRVLALLNHAGVTPGTFERLAWAGLEEAGRSGRITAHLGAGEDYPGATHLKAHVWSLD</sequence>
<evidence type="ECO:0000256" key="1">
    <source>
        <dbReference type="ARBA" id="ARBA00022603"/>
    </source>
</evidence>
<dbReference type="Proteomes" id="UP001500191">
    <property type="component" value="Unassembled WGS sequence"/>
</dbReference>
<comment type="caution">
    <text evidence="5">The sequence shown here is derived from an EMBL/GenBank/DDBJ whole genome shotgun (WGS) entry which is preliminary data.</text>
</comment>
<dbReference type="PANTHER" id="PTHR43042">
    <property type="entry name" value="SAM-DEPENDENT METHYLTRANSFERASE"/>
    <property type="match status" value="1"/>
</dbReference>
<dbReference type="InterPro" id="IPR019614">
    <property type="entry name" value="SAM-dep_methyl-trfase"/>
</dbReference>
<accession>A0ABN1C4Z5</accession>
<protein>
    <submittedName>
        <fullName evidence="5">Class I SAM-dependent rRNA methyltransferase</fullName>
    </submittedName>
</protein>
<dbReference type="GO" id="GO:0008168">
    <property type="term" value="F:methyltransferase activity"/>
    <property type="evidence" value="ECO:0007669"/>
    <property type="project" value="UniProtKB-KW"/>
</dbReference>
<keyword evidence="1 5" id="KW-0489">Methyltransferase</keyword>
<evidence type="ECO:0000256" key="2">
    <source>
        <dbReference type="ARBA" id="ARBA00022679"/>
    </source>
</evidence>
<evidence type="ECO:0000313" key="6">
    <source>
        <dbReference type="Proteomes" id="UP001500191"/>
    </source>
</evidence>
<dbReference type="SUPFAM" id="SSF53335">
    <property type="entry name" value="S-adenosyl-L-methionine-dependent methyltransferases"/>
    <property type="match status" value="1"/>
</dbReference>
<reference evidence="5 6" key="1">
    <citation type="journal article" date="2019" name="Int. J. Syst. Evol. Microbiol.">
        <title>The Global Catalogue of Microorganisms (GCM) 10K type strain sequencing project: providing services to taxonomists for standard genome sequencing and annotation.</title>
        <authorList>
            <consortium name="The Broad Institute Genomics Platform"/>
            <consortium name="The Broad Institute Genome Sequencing Center for Infectious Disease"/>
            <person name="Wu L."/>
            <person name="Ma J."/>
        </authorList>
    </citation>
    <scope>NUCLEOTIDE SEQUENCE [LARGE SCALE GENOMIC DNA]</scope>
    <source>
        <strain evidence="5 6">JCM 14368</strain>
    </source>
</reference>
<evidence type="ECO:0000313" key="5">
    <source>
        <dbReference type="EMBL" id="GAA0511913.1"/>
    </source>
</evidence>
<evidence type="ECO:0000259" key="4">
    <source>
        <dbReference type="Pfam" id="PF10672"/>
    </source>
</evidence>
<keyword evidence="3" id="KW-0949">S-adenosyl-L-methionine</keyword>
<evidence type="ECO:0000256" key="3">
    <source>
        <dbReference type="ARBA" id="ARBA00022691"/>
    </source>
</evidence>
<dbReference type="GO" id="GO:0032259">
    <property type="term" value="P:methylation"/>
    <property type="evidence" value="ECO:0007669"/>
    <property type="project" value="UniProtKB-KW"/>
</dbReference>
<dbReference type="EMBL" id="BAAADB010000015">
    <property type="protein sequence ID" value="GAA0511913.1"/>
    <property type="molecule type" value="Genomic_DNA"/>
</dbReference>
<feature type="domain" description="S-adenosylmethionine-dependent methyltransferase" evidence="4">
    <location>
        <begin position="110"/>
        <end position="284"/>
    </location>
</feature>
<keyword evidence="6" id="KW-1185">Reference proteome</keyword>
<dbReference type="InterPro" id="IPR029063">
    <property type="entry name" value="SAM-dependent_MTases_sf"/>
</dbReference>
<dbReference type="PANTHER" id="PTHR43042:SF3">
    <property type="entry name" value="RIBOSOMAL RNA LARGE SUBUNIT METHYLTRANSFERASE YWBD-RELATED"/>
    <property type="match status" value="1"/>
</dbReference>
<organism evidence="5 6">
    <name type="scientific">Deinococcus depolymerans</name>
    <dbReference type="NCBI Taxonomy" id="392408"/>
    <lineage>
        <taxon>Bacteria</taxon>
        <taxon>Thermotogati</taxon>
        <taxon>Deinococcota</taxon>
        <taxon>Deinococci</taxon>
        <taxon>Deinococcales</taxon>
        <taxon>Deinococcaceae</taxon>
        <taxon>Deinococcus</taxon>
    </lineage>
</organism>
<dbReference type="Pfam" id="PF10672">
    <property type="entry name" value="Methyltrans_SAM"/>
    <property type="match status" value="1"/>
</dbReference>
<gene>
    <name evidence="5" type="ORF">GCM10008937_19690</name>
</gene>
<name>A0ABN1C4Z5_9DEIO</name>
<dbReference type="Gene3D" id="3.40.50.150">
    <property type="entry name" value="Vaccinia Virus protein VP39"/>
    <property type="match status" value="1"/>
</dbReference>